<dbReference type="EMBL" id="KQ964730">
    <property type="protein sequence ID" value="KXN66408.1"/>
    <property type="molecule type" value="Genomic_DNA"/>
</dbReference>
<evidence type="ECO:0000256" key="3">
    <source>
        <dbReference type="ARBA" id="ARBA00022801"/>
    </source>
</evidence>
<dbReference type="Pfam" id="PF00326">
    <property type="entry name" value="Peptidase_S9"/>
    <property type="match status" value="1"/>
</dbReference>
<comment type="similarity">
    <text evidence="1">Belongs to the peptidase S9C family.</text>
</comment>
<dbReference type="OrthoDB" id="416344at2759"/>
<evidence type="ECO:0000256" key="1">
    <source>
        <dbReference type="ARBA" id="ARBA00010040"/>
    </source>
</evidence>
<evidence type="ECO:0000313" key="7">
    <source>
        <dbReference type="Proteomes" id="UP000070444"/>
    </source>
</evidence>
<gene>
    <name evidence="6" type="ORF">CONCODRAFT_129116</name>
</gene>
<dbReference type="Proteomes" id="UP000070444">
    <property type="component" value="Unassembled WGS sequence"/>
</dbReference>
<dbReference type="Gene3D" id="3.40.50.1820">
    <property type="entry name" value="alpha/beta hydrolase"/>
    <property type="match status" value="1"/>
</dbReference>
<keyword evidence="7" id="KW-1185">Reference proteome</keyword>
<proteinExistence type="inferred from homology"/>
<accession>A0A137NUK3</accession>
<dbReference type="GO" id="GO:0004252">
    <property type="term" value="F:serine-type endopeptidase activity"/>
    <property type="evidence" value="ECO:0007669"/>
    <property type="project" value="TreeGrafter"/>
</dbReference>
<sequence length="189" mass="21438">YHGSTGFGQEFVDSINKNYGTFPVEDHYKGLDHLISKYSWIDKKNICSVGTSQGGYYGNWFNGDTKRFKCIVVGNGAFDAVHKFFTTDELWFPEYDQGGTPWDPKTGFNKNNPANFVGNWTTPTLIVHGQKDYRVDLGEGLASFTALQRQGVPSRLLYFPDEGHGTSKPANTMRFARETVDWVKKWTKN</sequence>
<evidence type="ECO:0000256" key="4">
    <source>
        <dbReference type="ARBA" id="ARBA00032829"/>
    </source>
</evidence>
<dbReference type="STRING" id="796925.A0A137NUK3"/>
<keyword evidence="2" id="KW-0732">Signal</keyword>
<dbReference type="AlphaFoldDB" id="A0A137NUK3"/>
<feature type="domain" description="Peptidase S9 prolyl oligopeptidase catalytic" evidence="5">
    <location>
        <begin position="1"/>
        <end position="188"/>
    </location>
</feature>
<organism evidence="6 7">
    <name type="scientific">Conidiobolus coronatus (strain ATCC 28846 / CBS 209.66 / NRRL 28638)</name>
    <name type="common">Delacroixia coronata</name>
    <dbReference type="NCBI Taxonomy" id="796925"/>
    <lineage>
        <taxon>Eukaryota</taxon>
        <taxon>Fungi</taxon>
        <taxon>Fungi incertae sedis</taxon>
        <taxon>Zoopagomycota</taxon>
        <taxon>Entomophthoromycotina</taxon>
        <taxon>Entomophthoromycetes</taxon>
        <taxon>Entomophthorales</taxon>
        <taxon>Ancylistaceae</taxon>
        <taxon>Conidiobolus</taxon>
    </lineage>
</organism>
<dbReference type="GO" id="GO:0006508">
    <property type="term" value="P:proteolysis"/>
    <property type="evidence" value="ECO:0007669"/>
    <property type="project" value="InterPro"/>
</dbReference>
<dbReference type="SUPFAM" id="SSF53474">
    <property type="entry name" value="alpha/beta-Hydrolases"/>
    <property type="match status" value="1"/>
</dbReference>
<keyword evidence="3" id="KW-0378">Hydrolase</keyword>
<dbReference type="OMA" id="ANTMRFA"/>
<evidence type="ECO:0000313" key="6">
    <source>
        <dbReference type="EMBL" id="KXN66408.1"/>
    </source>
</evidence>
<name>A0A137NUK3_CONC2</name>
<protein>
    <recommendedName>
        <fullName evidence="4">Dipeptidyl-peptidase V</fullName>
    </recommendedName>
</protein>
<dbReference type="InterPro" id="IPR029058">
    <property type="entry name" value="AB_hydrolase_fold"/>
</dbReference>
<dbReference type="PANTHER" id="PTHR42776">
    <property type="entry name" value="SERINE PEPTIDASE S9 FAMILY MEMBER"/>
    <property type="match status" value="1"/>
</dbReference>
<reference evidence="6 7" key="1">
    <citation type="journal article" date="2015" name="Genome Biol. Evol.">
        <title>Phylogenomic analyses indicate that early fungi evolved digesting cell walls of algal ancestors of land plants.</title>
        <authorList>
            <person name="Chang Y."/>
            <person name="Wang S."/>
            <person name="Sekimoto S."/>
            <person name="Aerts A.L."/>
            <person name="Choi C."/>
            <person name="Clum A."/>
            <person name="LaButti K.M."/>
            <person name="Lindquist E.A."/>
            <person name="Yee Ngan C."/>
            <person name="Ohm R.A."/>
            <person name="Salamov A.A."/>
            <person name="Grigoriev I.V."/>
            <person name="Spatafora J.W."/>
            <person name="Berbee M.L."/>
        </authorList>
    </citation>
    <scope>NUCLEOTIDE SEQUENCE [LARGE SCALE GENOMIC DNA]</scope>
    <source>
        <strain evidence="6 7">NRRL 28638</strain>
    </source>
</reference>
<dbReference type="PANTHER" id="PTHR42776:SF13">
    <property type="entry name" value="DIPEPTIDYL-PEPTIDASE 5"/>
    <property type="match status" value="1"/>
</dbReference>
<evidence type="ECO:0000256" key="2">
    <source>
        <dbReference type="ARBA" id="ARBA00022729"/>
    </source>
</evidence>
<feature type="non-terminal residue" evidence="6">
    <location>
        <position position="1"/>
    </location>
</feature>
<evidence type="ECO:0000259" key="5">
    <source>
        <dbReference type="Pfam" id="PF00326"/>
    </source>
</evidence>
<dbReference type="InterPro" id="IPR001375">
    <property type="entry name" value="Peptidase_S9_cat"/>
</dbReference>